<name>A0A3S2UXK3_9BACI</name>
<comment type="subcellular location">
    <subcellularLocation>
        <location evidence="9">Cytoplasm</location>
    </subcellularLocation>
</comment>
<evidence type="ECO:0000256" key="6">
    <source>
        <dbReference type="ARBA" id="ARBA00022898"/>
    </source>
</evidence>
<protein>
    <recommendedName>
        <fullName evidence="9">Glutamate-1-semialdehyde 2,1-aminomutase</fullName>
        <shortName evidence="9">GSA</shortName>
        <ecNumber evidence="9">5.4.3.8</ecNumber>
    </recommendedName>
    <alternativeName>
        <fullName evidence="9">Glutamate-1-semialdehyde aminotransferase</fullName>
        <shortName evidence="9">GSA-AT</shortName>
    </alternativeName>
</protein>
<dbReference type="GO" id="GO:0042286">
    <property type="term" value="F:glutamate-1-semialdehyde 2,1-aminomutase activity"/>
    <property type="evidence" value="ECO:0007669"/>
    <property type="project" value="UniProtKB-UniRule"/>
</dbReference>
<dbReference type="InterPro" id="IPR015421">
    <property type="entry name" value="PyrdxlP-dep_Trfase_major"/>
</dbReference>
<keyword evidence="11" id="KW-1185">Reference proteome</keyword>
<evidence type="ECO:0000256" key="1">
    <source>
        <dbReference type="ARBA" id="ARBA00001579"/>
    </source>
</evidence>
<sequence length="428" mass="46049">MRSYEKSEKAFKEAVELMPGGVNSPVRAFKSVKRNPVFMESGKGSKIYDIDGNEYIDYVLSWGPLILGHANDQVVEAIKKVAEQGTSFGAPTLIENELAKLVKERVPSIEIIRMVSSGTEATMSAIRLARGYTGRNKIIKFEGCYHGHGDSLLIKAGSGVATLGLPDSPGVPEGVAANTITVAYNDLESIKYAFESFGDDIAGIIVEPVAGNMGVVPPRDGFLQGLREITEQYGALLIFDEVMTGFRVDYGCAQGYFGITPDLTCLGKVIGGGLPVGAYGGKAEIMNQVAPSGPIYQAGTLSGNPLAMTAGFQTLSQLTTDSYQQFIQKADKLEAGLKAAAEKYEIPFTVNRAGSMIGFFFTNEEVVDYDSAKTSNLDYFAAFYNEMLEQGVFLPPSQFEGLFLSTALSDEDIAHTIKAAEIAFSKLK</sequence>
<dbReference type="CDD" id="cd00610">
    <property type="entry name" value="OAT_like"/>
    <property type="match status" value="1"/>
</dbReference>
<dbReference type="PROSITE" id="PS00600">
    <property type="entry name" value="AA_TRANSFER_CLASS_3"/>
    <property type="match status" value="1"/>
</dbReference>
<evidence type="ECO:0000256" key="5">
    <source>
        <dbReference type="ARBA" id="ARBA00022490"/>
    </source>
</evidence>
<evidence type="ECO:0000256" key="2">
    <source>
        <dbReference type="ARBA" id="ARBA00001933"/>
    </source>
</evidence>
<dbReference type="InterPro" id="IPR015422">
    <property type="entry name" value="PyrdxlP-dep_Trfase_small"/>
</dbReference>
<dbReference type="InterPro" id="IPR049704">
    <property type="entry name" value="Aminotrans_3_PPA_site"/>
</dbReference>
<dbReference type="InterPro" id="IPR005814">
    <property type="entry name" value="Aminotrans_3"/>
</dbReference>
<dbReference type="NCBIfam" id="TIGR00713">
    <property type="entry name" value="hemL"/>
    <property type="match status" value="1"/>
</dbReference>
<keyword evidence="6 9" id="KW-0663">Pyridoxal phosphate</keyword>
<evidence type="ECO:0000313" key="11">
    <source>
        <dbReference type="Proteomes" id="UP000288024"/>
    </source>
</evidence>
<reference evidence="10 11" key="1">
    <citation type="submission" date="2019-01" db="EMBL/GenBank/DDBJ databases">
        <title>Bacillus sp. M5HDSG1-1, whole genome shotgun sequence.</title>
        <authorList>
            <person name="Tuo L."/>
        </authorList>
    </citation>
    <scope>NUCLEOTIDE SEQUENCE [LARGE SCALE GENOMIC DNA]</scope>
    <source>
        <strain evidence="10 11">M5HDSG1-1</strain>
    </source>
</reference>
<keyword evidence="8 9" id="KW-0627">Porphyrin biosynthesis</keyword>
<dbReference type="Proteomes" id="UP000288024">
    <property type="component" value="Unassembled WGS sequence"/>
</dbReference>
<accession>A0A3S2UXK3</accession>
<dbReference type="Gene3D" id="3.90.1150.10">
    <property type="entry name" value="Aspartate Aminotransferase, domain 1"/>
    <property type="match status" value="1"/>
</dbReference>
<dbReference type="GO" id="GO:0008483">
    <property type="term" value="F:transaminase activity"/>
    <property type="evidence" value="ECO:0007669"/>
    <property type="project" value="InterPro"/>
</dbReference>
<evidence type="ECO:0000256" key="4">
    <source>
        <dbReference type="ARBA" id="ARBA00008981"/>
    </source>
</evidence>
<gene>
    <name evidence="9 10" type="primary">hemL</name>
    <name evidence="10" type="ORF">EM808_05945</name>
</gene>
<comment type="pathway">
    <text evidence="3">Porphyrin-containing compound metabolism; protoporphyrin-IX biosynthesis; 5-aminolevulinate from L-glutamyl-tRNA(Glu): step 2/2.</text>
</comment>
<keyword evidence="7 9" id="KW-0413">Isomerase</keyword>
<evidence type="ECO:0000256" key="3">
    <source>
        <dbReference type="ARBA" id="ARBA00004819"/>
    </source>
</evidence>
<dbReference type="Pfam" id="PF00202">
    <property type="entry name" value="Aminotran_3"/>
    <property type="match status" value="1"/>
</dbReference>
<dbReference type="GO" id="GO:0005737">
    <property type="term" value="C:cytoplasm"/>
    <property type="evidence" value="ECO:0007669"/>
    <property type="project" value="UniProtKB-SubCell"/>
</dbReference>
<comment type="caution">
    <text evidence="10">The sequence shown here is derived from an EMBL/GenBank/DDBJ whole genome shotgun (WGS) entry which is preliminary data.</text>
</comment>
<dbReference type="GO" id="GO:0030170">
    <property type="term" value="F:pyridoxal phosphate binding"/>
    <property type="evidence" value="ECO:0007669"/>
    <property type="project" value="InterPro"/>
</dbReference>
<dbReference type="EMBL" id="RZTZ01000002">
    <property type="protein sequence ID" value="RVT65051.1"/>
    <property type="molecule type" value="Genomic_DNA"/>
</dbReference>
<dbReference type="UniPathway" id="UPA00251">
    <property type="reaction ID" value="UER00317"/>
</dbReference>
<dbReference type="NCBIfam" id="NF000818">
    <property type="entry name" value="PRK00062.1"/>
    <property type="match status" value="1"/>
</dbReference>
<dbReference type="SUPFAM" id="SSF53383">
    <property type="entry name" value="PLP-dependent transferases"/>
    <property type="match status" value="1"/>
</dbReference>
<organism evidence="10 11">
    <name type="scientific">Niallia taxi</name>
    <dbReference type="NCBI Taxonomy" id="2499688"/>
    <lineage>
        <taxon>Bacteria</taxon>
        <taxon>Bacillati</taxon>
        <taxon>Bacillota</taxon>
        <taxon>Bacilli</taxon>
        <taxon>Bacillales</taxon>
        <taxon>Bacillaceae</taxon>
        <taxon>Niallia</taxon>
    </lineage>
</organism>
<comment type="cofactor">
    <cofactor evidence="2 9">
        <name>pyridoxal 5'-phosphate</name>
        <dbReference type="ChEBI" id="CHEBI:597326"/>
    </cofactor>
</comment>
<comment type="catalytic activity">
    <reaction evidence="1 9">
        <text>(S)-4-amino-5-oxopentanoate = 5-aminolevulinate</text>
        <dbReference type="Rhea" id="RHEA:14265"/>
        <dbReference type="ChEBI" id="CHEBI:57501"/>
        <dbReference type="ChEBI" id="CHEBI:356416"/>
        <dbReference type="EC" id="5.4.3.8"/>
    </reaction>
</comment>
<proteinExistence type="inferred from homology"/>
<dbReference type="GeneID" id="87616082"/>
<dbReference type="AlphaFoldDB" id="A0A3S2UXK3"/>
<dbReference type="PANTHER" id="PTHR43713">
    <property type="entry name" value="GLUTAMATE-1-SEMIALDEHYDE 2,1-AMINOMUTASE"/>
    <property type="match status" value="1"/>
</dbReference>
<keyword evidence="5 9" id="KW-0963">Cytoplasm</keyword>
<dbReference type="GO" id="GO:0006782">
    <property type="term" value="P:protoporphyrinogen IX biosynthetic process"/>
    <property type="evidence" value="ECO:0007669"/>
    <property type="project" value="UniProtKB-UniRule"/>
</dbReference>
<comment type="similarity">
    <text evidence="4 9">Belongs to the class-III pyridoxal-phosphate-dependent aminotransferase family. HemL subfamily.</text>
</comment>
<dbReference type="InterPro" id="IPR004639">
    <property type="entry name" value="4pyrrol_synth_GluAld_NH2Trfase"/>
</dbReference>
<dbReference type="Gene3D" id="3.40.640.10">
    <property type="entry name" value="Type I PLP-dependent aspartate aminotransferase-like (Major domain)"/>
    <property type="match status" value="1"/>
</dbReference>
<comment type="subunit">
    <text evidence="9">Homodimer.</text>
</comment>
<dbReference type="HAMAP" id="MF_00375">
    <property type="entry name" value="HemL_aminotrans_3"/>
    <property type="match status" value="1"/>
</dbReference>
<dbReference type="FunFam" id="3.40.640.10:FF:000021">
    <property type="entry name" value="Glutamate-1-semialdehyde 2,1-aminomutase"/>
    <property type="match status" value="1"/>
</dbReference>
<evidence type="ECO:0000313" key="10">
    <source>
        <dbReference type="EMBL" id="RVT65051.1"/>
    </source>
</evidence>
<dbReference type="InterPro" id="IPR015424">
    <property type="entry name" value="PyrdxlP-dep_Trfase"/>
</dbReference>
<evidence type="ECO:0000256" key="8">
    <source>
        <dbReference type="ARBA" id="ARBA00023244"/>
    </source>
</evidence>
<dbReference type="EC" id="5.4.3.8" evidence="9"/>
<dbReference type="PANTHER" id="PTHR43713:SF3">
    <property type="entry name" value="GLUTAMATE-1-SEMIALDEHYDE 2,1-AMINOMUTASE 1, CHLOROPLASTIC-RELATED"/>
    <property type="match status" value="1"/>
</dbReference>
<feature type="modified residue" description="N6-(pyridoxal phosphate)lysine" evidence="9">
    <location>
        <position position="268"/>
    </location>
</feature>
<evidence type="ECO:0000256" key="9">
    <source>
        <dbReference type="HAMAP-Rule" id="MF_00375"/>
    </source>
</evidence>
<evidence type="ECO:0000256" key="7">
    <source>
        <dbReference type="ARBA" id="ARBA00023235"/>
    </source>
</evidence>
<dbReference type="RefSeq" id="WP_127737220.1">
    <property type="nucleotide sequence ID" value="NZ_CAJCKN010000023.1"/>
</dbReference>